<dbReference type="InterPro" id="IPR003115">
    <property type="entry name" value="ParB_N"/>
</dbReference>
<dbReference type="SUPFAM" id="SSF110849">
    <property type="entry name" value="ParB/Sulfiredoxin"/>
    <property type="match status" value="1"/>
</dbReference>
<reference evidence="2 3" key="1">
    <citation type="submission" date="2016-10" db="EMBL/GenBank/DDBJ databases">
        <authorList>
            <person name="de Groot N.N."/>
        </authorList>
    </citation>
    <scope>NUCLEOTIDE SEQUENCE [LARGE SCALE GENOMIC DNA]</scope>
    <source>
        <strain evidence="2 3">S137</strain>
    </source>
</reference>
<dbReference type="AlphaFoldDB" id="A0A1H0N0B3"/>
<accession>A0A1H0N0B3</accession>
<dbReference type="RefSeq" id="WP_074571102.1">
    <property type="nucleotide sequence ID" value="NZ_FNJQ01000002.1"/>
</dbReference>
<dbReference type="OrthoDB" id="9800801at2"/>
<dbReference type="EMBL" id="FNJQ01000002">
    <property type="protein sequence ID" value="SDO86097.1"/>
    <property type="molecule type" value="Genomic_DNA"/>
</dbReference>
<sequence>MRLEEKSLSELNAATYNPRVTLEPGMEEFEKLKTSIEHFGDVEPIVWNERTGNVVGGHQRLQVLKFLGRETATVSVVDLGEKEEKLLNLALNKAKGEWDNAKLEKMLRDMDTENLYFTGFGPDEIAVMLASNDGIDDEDWDEGDNDWQDDVNFYGAAWIITARFRNAEEAQAFIDREGLPGVCKANSNTTVIRFGE</sequence>
<evidence type="ECO:0000313" key="2">
    <source>
        <dbReference type="EMBL" id="SDO86097.1"/>
    </source>
</evidence>
<evidence type="ECO:0000313" key="3">
    <source>
        <dbReference type="Proteomes" id="UP000182412"/>
    </source>
</evidence>
<organism evidence="2 3">
    <name type="scientific">Selenomonas ruminantium</name>
    <dbReference type="NCBI Taxonomy" id="971"/>
    <lineage>
        <taxon>Bacteria</taxon>
        <taxon>Bacillati</taxon>
        <taxon>Bacillota</taxon>
        <taxon>Negativicutes</taxon>
        <taxon>Selenomonadales</taxon>
        <taxon>Selenomonadaceae</taxon>
        <taxon>Selenomonas</taxon>
    </lineage>
</organism>
<dbReference type="InterPro" id="IPR036086">
    <property type="entry name" value="ParB/Sulfiredoxin_sf"/>
</dbReference>
<name>A0A1H0N0B3_SELRU</name>
<dbReference type="Gene3D" id="3.90.1530.10">
    <property type="entry name" value="Conserved hypothetical protein from pyrococcus furiosus pfu- 392566-001, ParB domain"/>
    <property type="match status" value="1"/>
</dbReference>
<dbReference type="Pfam" id="PF02195">
    <property type="entry name" value="ParB_N"/>
    <property type="match status" value="1"/>
</dbReference>
<proteinExistence type="predicted"/>
<gene>
    <name evidence="2" type="ORF">SAMN05216366_102118</name>
</gene>
<feature type="domain" description="ParB-like N-terminal" evidence="1">
    <location>
        <begin position="4"/>
        <end position="93"/>
    </location>
</feature>
<dbReference type="CDD" id="cd16401">
    <property type="entry name" value="ParB_N_like_MT"/>
    <property type="match status" value="1"/>
</dbReference>
<dbReference type="SMART" id="SM00470">
    <property type="entry name" value="ParB"/>
    <property type="match status" value="1"/>
</dbReference>
<protein>
    <submittedName>
        <fullName evidence="2">ParB-like nuclease domain-containing protein</fullName>
    </submittedName>
</protein>
<evidence type="ECO:0000259" key="1">
    <source>
        <dbReference type="SMART" id="SM00470"/>
    </source>
</evidence>
<dbReference type="Proteomes" id="UP000182412">
    <property type="component" value="Unassembled WGS sequence"/>
</dbReference>